<keyword evidence="7 8" id="KW-0998">Cell outer membrane</keyword>
<dbReference type="InterPro" id="IPR037066">
    <property type="entry name" value="Plug_dom_sf"/>
</dbReference>
<feature type="transmembrane region" description="Helical" evidence="10">
    <location>
        <begin position="32"/>
        <end position="52"/>
    </location>
</feature>
<evidence type="ECO:0000256" key="3">
    <source>
        <dbReference type="ARBA" id="ARBA00022452"/>
    </source>
</evidence>
<dbReference type="NCBIfam" id="TIGR04057">
    <property type="entry name" value="SusC_RagA_signa"/>
    <property type="match status" value="1"/>
</dbReference>
<evidence type="ECO:0000256" key="2">
    <source>
        <dbReference type="ARBA" id="ARBA00022448"/>
    </source>
</evidence>
<dbReference type="Gene3D" id="2.170.130.10">
    <property type="entry name" value="TonB-dependent receptor, plug domain"/>
    <property type="match status" value="1"/>
</dbReference>
<dbReference type="Pfam" id="PF07715">
    <property type="entry name" value="Plug"/>
    <property type="match status" value="1"/>
</dbReference>
<dbReference type="InterPro" id="IPR012910">
    <property type="entry name" value="Plug_dom"/>
</dbReference>
<accession>A0ABV3ZE36</accession>
<comment type="similarity">
    <text evidence="8 9">Belongs to the TonB-dependent receptor family.</text>
</comment>
<dbReference type="SUPFAM" id="SSF49464">
    <property type="entry name" value="Carboxypeptidase regulatory domain-like"/>
    <property type="match status" value="1"/>
</dbReference>
<evidence type="ECO:0000256" key="9">
    <source>
        <dbReference type="RuleBase" id="RU003357"/>
    </source>
</evidence>
<dbReference type="Pfam" id="PF13715">
    <property type="entry name" value="CarbopepD_reg_2"/>
    <property type="match status" value="1"/>
</dbReference>
<protein>
    <submittedName>
        <fullName evidence="13">SusC/RagA family TonB-linked outer membrane protein</fullName>
    </submittedName>
</protein>
<evidence type="ECO:0000256" key="1">
    <source>
        <dbReference type="ARBA" id="ARBA00004571"/>
    </source>
</evidence>
<dbReference type="SUPFAM" id="SSF56935">
    <property type="entry name" value="Porins"/>
    <property type="match status" value="1"/>
</dbReference>
<keyword evidence="14" id="KW-1185">Reference proteome</keyword>
<dbReference type="InterPro" id="IPR023996">
    <property type="entry name" value="TonB-dep_OMP_SusC/RagA"/>
</dbReference>
<evidence type="ECO:0000256" key="5">
    <source>
        <dbReference type="ARBA" id="ARBA00023077"/>
    </source>
</evidence>
<evidence type="ECO:0000259" key="12">
    <source>
        <dbReference type="Pfam" id="PF07715"/>
    </source>
</evidence>
<dbReference type="Gene3D" id="2.60.40.1120">
    <property type="entry name" value="Carboxypeptidase-like, regulatory domain"/>
    <property type="match status" value="1"/>
</dbReference>
<comment type="caution">
    <text evidence="13">The sequence shown here is derived from an EMBL/GenBank/DDBJ whole genome shotgun (WGS) entry which is preliminary data.</text>
</comment>
<gene>
    <name evidence="13" type="ORF">QTN47_07485</name>
</gene>
<evidence type="ECO:0000256" key="10">
    <source>
        <dbReference type="SAM" id="Phobius"/>
    </source>
</evidence>
<evidence type="ECO:0000313" key="13">
    <source>
        <dbReference type="EMBL" id="MEX6687331.1"/>
    </source>
</evidence>
<dbReference type="EMBL" id="JAULBC010000002">
    <property type="protein sequence ID" value="MEX6687331.1"/>
    <property type="molecule type" value="Genomic_DNA"/>
</dbReference>
<proteinExistence type="inferred from homology"/>
<dbReference type="Proteomes" id="UP001560573">
    <property type="component" value="Unassembled WGS sequence"/>
</dbReference>
<keyword evidence="5 9" id="KW-0798">TonB box</keyword>
<evidence type="ECO:0000259" key="11">
    <source>
        <dbReference type="Pfam" id="PF00593"/>
    </source>
</evidence>
<sequence length="1122" mass="124951">MNFSAFAGEWSGTPVPLAKKLLFQNNKRLLRLMRLSLFIMLLVSCSATMLLAKDANGQDMNKIKVKLEVKHSSLLDALKKIQKETPFTFAYNKKDVINIEIKDIPAEERSVKETLDLLFENTALQYEQIGGNIVISIKPAKNTSTVSDVSLQELLQAALKKTVITGTIKTEKGDPIQGVSVMVHNTTIGTTTDQNGKFSLSVSDEKVTLDFLYVGYEQQSREVTGDTPVDVVLKEIVTGLNEVVVVGYGTQKKADVTAAIASVKSENFVKGAVTDAAQLVRGKVAGLAVVTPDGNPTSTSQINLRGITTISSSTSPFVIIDGVPGTLTTVAPEDIESIDVLKDGSAAAIYGTRGTNGVILITTKKVNGAMQPTVDLNAYVTTQKITKKLSFMDPTQYRQLVAEGKPGAYDYGANTNWLDEITQTPISQVYNISLKGGSKNTSYIANLNYRNLNGIIKKSDNILLYPRIEVNHSMFDGKLKLNANLSGYEQHYFSGSDGGSYNTTVYKNALTYNPTDPIKQPDGSWTEHTDKTDYANPVALLQETNGLNQNTNLRTSATITYAPINDISIKLLGSRDLYNSVRGYSETKKHYSNVHDGKNGYASRGTTRTEEDLMELTGTYNKFFGDHHLTALLGYSWRELNYQDYWMQNWDFPTDQFSYNNMGAGLALKRGQAPESSTQEQNKLIGYFVRLNYAFKEKYLLAASIRREGSSKFGANYKYGNFPAISAGWNIQKEAFMSNVSFISALKLRGGFGITGTEPAAPYQSLKRLNFDTYTYINGQWIQVVNLAQNPNPDLRWERKEETNIGLDFGFLKNRITGSIDVYKRTTKDLLFNYPVATPPYLYSNIFANAASMENKGLEIQVNAIPVETKNFVWNTQVNFSTNSNKMLSLSDKNFQLASGYFDKGYTGEPIQQSTHRVQIGQPIGNFWGFKSVDVDEDGHWIIEGKDGKPKPIAQQQADDKQILGNGLPKTYLAFNNTFTYKNFDLNITMRGAFGFQILNSPRMFYEVPVMLTRGNLLSNAYDKVYGKHVLADNQELQYVSYYIENGNYWKIDNITLGYNVPIKSKYVKRIRVYGSASNIKTFTGYKGIDPEVNILGMDPGVDDKYRYPATTTYTLGAFFTF</sequence>
<name>A0ABV3ZE36_9BACT</name>
<evidence type="ECO:0000313" key="14">
    <source>
        <dbReference type="Proteomes" id="UP001560573"/>
    </source>
</evidence>
<evidence type="ECO:0000256" key="4">
    <source>
        <dbReference type="ARBA" id="ARBA00022692"/>
    </source>
</evidence>
<dbReference type="Pfam" id="PF00593">
    <property type="entry name" value="TonB_dep_Rec_b-barrel"/>
    <property type="match status" value="1"/>
</dbReference>
<keyword evidence="6 8" id="KW-0472">Membrane</keyword>
<dbReference type="InterPro" id="IPR023997">
    <property type="entry name" value="TonB-dep_OMP_SusC/RagA_CS"/>
</dbReference>
<evidence type="ECO:0000256" key="8">
    <source>
        <dbReference type="PROSITE-ProRule" id="PRU01360"/>
    </source>
</evidence>
<dbReference type="InterPro" id="IPR008969">
    <property type="entry name" value="CarboxyPept-like_regulatory"/>
</dbReference>
<dbReference type="NCBIfam" id="TIGR04056">
    <property type="entry name" value="OMP_RagA_SusC"/>
    <property type="match status" value="1"/>
</dbReference>
<dbReference type="RefSeq" id="WP_369328735.1">
    <property type="nucleotide sequence ID" value="NZ_JAULBC010000002.1"/>
</dbReference>
<feature type="domain" description="TonB-dependent receptor-like beta-barrel" evidence="11">
    <location>
        <begin position="499"/>
        <end position="930"/>
    </location>
</feature>
<evidence type="ECO:0000256" key="6">
    <source>
        <dbReference type="ARBA" id="ARBA00023136"/>
    </source>
</evidence>
<keyword evidence="2 8" id="KW-0813">Transport</keyword>
<evidence type="ECO:0000256" key="7">
    <source>
        <dbReference type="ARBA" id="ARBA00023237"/>
    </source>
</evidence>
<dbReference type="PROSITE" id="PS52016">
    <property type="entry name" value="TONB_DEPENDENT_REC_3"/>
    <property type="match status" value="1"/>
</dbReference>
<keyword evidence="3 8" id="KW-1134">Transmembrane beta strand</keyword>
<dbReference type="InterPro" id="IPR039426">
    <property type="entry name" value="TonB-dep_rcpt-like"/>
</dbReference>
<organism evidence="13 14">
    <name type="scientific">Danxiaibacter flavus</name>
    <dbReference type="NCBI Taxonomy" id="3049108"/>
    <lineage>
        <taxon>Bacteria</taxon>
        <taxon>Pseudomonadati</taxon>
        <taxon>Bacteroidota</taxon>
        <taxon>Chitinophagia</taxon>
        <taxon>Chitinophagales</taxon>
        <taxon>Chitinophagaceae</taxon>
        <taxon>Danxiaibacter</taxon>
    </lineage>
</organism>
<feature type="domain" description="TonB-dependent receptor plug" evidence="12">
    <location>
        <begin position="253"/>
        <end position="358"/>
    </location>
</feature>
<dbReference type="InterPro" id="IPR000531">
    <property type="entry name" value="Beta-barrel_TonB"/>
</dbReference>
<comment type="subcellular location">
    <subcellularLocation>
        <location evidence="1 8">Cell outer membrane</location>
        <topology evidence="1 8">Multi-pass membrane protein</topology>
    </subcellularLocation>
</comment>
<dbReference type="InterPro" id="IPR036942">
    <property type="entry name" value="Beta-barrel_TonB_sf"/>
</dbReference>
<keyword evidence="4 8" id="KW-0812">Transmembrane</keyword>
<reference evidence="13 14" key="1">
    <citation type="submission" date="2023-07" db="EMBL/GenBank/DDBJ databases">
        <authorList>
            <person name="Lian W.-H."/>
        </authorList>
    </citation>
    <scope>NUCLEOTIDE SEQUENCE [LARGE SCALE GENOMIC DNA]</scope>
    <source>
        <strain evidence="13 14">SYSU DXS3180</strain>
    </source>
</reference>
<keyword evidence="10" id="KW-1133">Transmembrane helix</keyword>
<dbReference type="Gene3D" id="2.40.170.20">
    <property type="entry name" value="TonB-dependent receptor, beta-barrel domain"/>
    <property type="match status" value="1"/>
</dbReference>